<dbReference type="SUPFAM" id="SSF53098">
    <property type="entry name" value="Ribonuclease H-like"/>
    <property type="match status" value="1"/>
</dbReference>
<dbReference type="InterPro" id="IPR025836">
    <property type="entry name" value="Zn_knuckle_CX2CX4HX4C"/>
</dbReference>
<dbReference type="InterPro" id="IPR044730">
    <property type="entry name" value="RNase_H-like_dom_plant"/>
</dbReference>
<evidence type="ECO:0000259" key="4">
    <source>
        <dbReference type="PROSITE" id="PS50878"/>
    </source>
</evidence>
<dbReference type="Pfam" id="PF13456">
    <property type="entry name" value="RVT_3"/>
    <property type="match status" value="1"/>
</dbReference>
<feature type="domain" description="Reverse transcriptase" evidence="4">
    <location>
        <begin position="766"/>
        <end position="1026"/>
    </location>
</feature>
<dbReference type="SUPFAM" id="SSF56219">
    <property type="entry name" value="DNase I-like"/>
    <property type="match status" value="1"/>
</dbReference>
<dbReference type="Pfam" id="PF13966">
    <property type="entry name" value="zf-RVT"/>
    <property type="match status" value="1"/>
</dbReference>
<dbReference type="CDD" id="cd01650">
    <property type="entry name" value="RT_nLTR_like"/>
    <property type="match status" value="1"/>
</dbReference>
<dbReference type="PANTHER" id="PTHR33116">
    <property type="entry name" value="REVERSE TRANSCRIPTASE ZINC-BINDING DOMAIN-CONTAINING PROTEIN-RELATED-RELATED"/>
    <property type="match status" value="1"/>
</dbReference>
<dbReference type="Gene3D" id="3.30.420.10">
    <property type="entry name" value="Ribonuclease H-like superfamily/Ribonuclease H"/>
    <property type="match status" value="1"/>
</dbReference>
<dbReference type="GO" id="GO:0008270">
    <property type="term" value="F:zinc ion binding"/>
    <property type="evidence" value="ECO:0007669"/>
    <property type="project" value="UniProtKB-KW"/>
</dbReference>
<dbReference type="Pfam" id="PF03372">
    <property type="entry name" value="Exo_endo_phos"/>
    <property type="match status" value="1"/>
</dbReference>
<dbReference type="SUPFAM" id="SSF56672">
    <property type="entry name" value="DNA/RNA polymerases"/>
    <property type="match status" value="1"/>
</dbReference>
<evidence type="ECO:0000256" key="1">
    <source>
        <dbReference type="PROSITE-ProRule" id="PRU00047"/>
    </source>
</evidence>
<protein>
    <recommendedName>
        <fullName evidence="6">Reverse transcriptase domain-containing protein</fullName>
    </recommendedName>
</protein>
<evidence type="ECO:0000313" key="5">
    <source>
        <dbReference type="EMBL" id="SPD04842.1"/>
    </source>
</evidence>
<dbReference type="Pfam" id="PF00078">
    <property type="entry name" value="RVT_1"/>
    <property type="match status" value="1"/>
</dbReference>
<evidence type="ECO:0000256" key="2">
    <source>
        <dbReference type="SAM" id="MobiDB-lite"/>
    </source>
</evidence>
<dbReference type="Pfam" id="PF14392">
    <property type="entry name" value="zf-CCHC_4"/>
    <property type="match status" value="1"/>
</dbReference>
<dbReference type="CDD" id="cd06222">
    <property type="entry name" value="RNase_H_like"/>
    <property type="match status" value="1"/>
</dbReference>
<dbReference type="GO" id="GO:0004523">
    <property type="term" value="F:RNA-DNA hybrid ribonuclease activity"/>
    <property type="evidence" value="ECO:0007669"/>
    <property type="project" value="InterPro"/>
</dbReference>
<evidence type="ECO:0000259" key="3">
    <source>
        <dbReference type="PROSITE" id="PS50158"/>
    </source>
</evidence>
<dbReference type="InterPro" id="IPR000477">
    <property type="entry name" value="RT_dom"/>
</dbReference>
<keyword evidence="1" id="KW-0863">Zinc-finger</keyword>
<accession>A0A2N9GYM0</accession>
<evidence type="ECO:0008006" key="6">
    <source>
        <dbReference type="Google" id="ProtNLM"/>
    </source>
</evidence>
<dbReference type="EMBL" id="OIVN01002580">
    <property type="protein sequence ID" value="SPD04842.1"/>
    <property type="molecule type" value="Genomic_DNA"/>
</dbReference>
<dbReference type="PROSITE" id="PS50878">
    <property type="entry name" value="RT_POL"/>
    <property type="match status" value="1"/>
</dbReference>
<dbReference type="InterPro" id="IPR012337">
    <property type="entry name" value="RNaseH-like_sf"/>
</dbReference>
<dbReference type="InterPro" id="IPR005135">
    <property type="entry name" value="Endo/exonuclease/phosphatase"/>
</dbReference>
<dbReference type="InterPro" id="IPR036397">
    <property type="entry name" value="RNaseH_sf"/>
</dbReference>
<sequence length="1577" mass="178594">MVSDLILKTEKCSCLDLQIELCPPTQTHPALNLIGKIISNKNFLASVVLDIIQKAWRPHRPTLKGAHLVLKKWRPELTWQEVDFSSSTFWVQVHGLPSLWHDKANLLRIGNRIGKVLDVDLVGDAPPTWHRFTRLRIEIDIFAPLISGMFLPRSDLNKLWLALKYERLPEICYNCGIIGHDSKVCNLSRVMILNQFGFKFPAFGDWLRSENALLPNGIYEKTSGTIESGTNKEFRDVALATETRVHAKCGTSSAPHAQRTKSEHTDLIPAEATYIDPETVTITPQSQLIQYLRPEQLRKKRKGTSQSDPVERSASFETDDSFDSSLCKHSESVEEEEAVRALRALISVQNLEILFLCETKASESRIKKVVSSIGFADHIAIGPKGRAGGICMIWANSLNVEVLEFNPNLVAITVRDSVCEWSLVGFYGPLYQAKRRKAWINLHGLLEALNGPWVVFGDFNVIVEDAEKDGGRCGASSTPSFLKELLFDLGAVDLGFTGNRYTWSNKRWGKNCIRERLDRGIANISWRLAFPYAVVHHLEAVNSNHCPLIIDTNPVGNQAPRPFRFEALWTRDPRCGDIISEAWMKEYPGSACFNLCRKQFNTTTALKVWNKEVFGSCQKRIQELSKKLELVQGRDSSMENAIEEAKLQSELNVWLERNELLWRQKSRETWLKEGDRNSRFFHLSTIIRRRRNAIEAIKNDDGEWITHKPAIQEFVASKFQQLFTEDPVSFPLELENLIPCSITDEENEAISIPSTSSEIKQAIFGMQNLKAPGPDGLPPLFYKKYWSTVGATVTNAIQSFFRTIHLLTESAFIPGRLIAENQLIVQEMLHSFRRRKVKGGFVAMKIDLQKAYDRVNWSFLRAVLKSFGFQEKFSNWIMQCVTTVSFSVLTNGGKSKSFQPTRGIRQGDPLSPYLFVLCQEVLSRLIDKELVVGNINGVRMNVGGPAFTHVMYADDIILFAKANCREVKILDECIEKYYLWSGQAINRDKSSLFFSKMVQGERKRMIKHTLQMKNIQQHATYLGAPLFTSRNRCNDFKFLQEKLDARLRGWRSKTLSWAGRNTLIKSVANALPTYTFSTFDVPNKRDSLCINALRSKYKVDDGWLHMECKQSASQTWKAIDKMKNLIALGACFLIGDGARIDIWKDPWVPWLPNYLPTPRDERAANRSLVAACLINQATRSWNIGMLRELFTSDSVNAILKIPIPQIPRPDKLAWIVDPKGLFLVKSVVRTQQSPNIPTSSDSMWSNFWKLKLHERVKVLIWRIGLDIIPTNLNVARKIGHGVTSCPLCNLEDESVVHLFFNCEVAKAIWFGQCWGVFSDQLPISSCTDIIKLINDPPIPPSDTGDTKALKLQASTQFALTIECIWNLRNATVHNSTHGSAMSTCKGLELKILEHLQVYQRIPKIDVFPCAKWVPPLLHQIKINVDVAWSSSKAAIAAVARDQHGLVLKAWAIQLDASDSLVAEATAIRWALELASLEKFRDIIIESDAKPCIDALLGDPQESLWKISSVCFDIHRLALKFVSCSFVWAKREANEVAHELAKLATPFPRPFICFQETLPPSVMEAWQRDVLSFSSVSV</sequence>
<feature type="region of interest" description="Disordered" evidence="2">
    <location>
        <begin position="298"/>
        <end position="324"/>
    </location>
</feature>
<dbReference type="Gene3D" id="3.60.10.10">
    <property type="entry name" value="Endonuclease/exonuclease/phosphatase"/>
    <property type="match status" value="1"/>
</dbReference>
<dbReference type="PANTHER" id="PTHR33116:SF86">
    <property type="entry name" value="REVERSE TRANSCRIPTASE DOMAIN-CONTAINING PROTEIN"/>
    <property type="match status" value="1"/>
</dbReference>
<dbReference type="GO" id="GO:0003676">
    <property type="term" value="F:nucleic acid binding"/>
    <property type="evidence" value="ECO:0007669"/>
    <property type="project" value="InterPro"/>
</dbReference>
<reference evidence="5" key="1">
    <citation type="submission" date="2018-02" db="EMBL/GenBank/DDBJ databases">
        <authorList>
            <person name="Cohen D.B."/>
            <person name="Kent A.D."/>
        </authorList>
    </citation>
    <scope>NUCLEOTIDE SEQUENCE</scope>
</reference>
<proteinExistence type="predicted"/>
<organism evidence="5">
    <name type="scientific">Fagus sylvatica</name>
    <name type="common">Beechnut</name>
    <dbReference type="NCBI Taxonomy" id="28930"/>
    <lineage>
        <taxon>Eukaryota</taxon>
        <taxon>Viridiplantae</taxon>
        <taxon>Streptophyta</taxon>
        <taxon>Embryophyta</taxon>
        <taxon>Tracheophyta</taxon>
        <taxon>Spermatophyta</taxon>
        <taxon>Magnoliopsida</taxon>
        <taxon>eudicotyledons</taxon>
        <taxon>Gunneridae</taxon>
        <taxon>Pentapetalae</taxon>
        <taxon>rosids</taxon>
        <taxon>fabids</taxon>
        <taxon>Fagales</taxon>
        <taxon>Fagaceae</taxon>
        <taxon>Fagus</taxon>
    </lineage>
</organism>
<keyword evidence="1" id="KW-0479">Metal-binding</keyword>
<dbReference type="InterPro" id="IPR036691">
    <property type="entry name" value="Endo/exonu/phosph_ase_sf"/>
</dbReference>
<dbReference type="InterPro" id="IPR026960">
    <property type="entry name" value="RVT-Znf"/>
</dbReference>
<dbReference type="InterPro" id="IPR001878">
    <property type="entry name" value="Znf_CCHC"/>
</dbReference>
<keyword evidence="1" id="KW-0862">Zinc</keyword>
<feature type="domain" description="CCHC-type" evidence="3">
    <location>
        <begin position="172"/>
        <end position="185"/>
    </location>
</feature>
<dbReference type="InterPro" id="IPR002156">
    <property type="entry name" value="RNaseH_domain"/>
</dbReference>
<dbReference type="PROSITE" id="PS50158">
    <property type="entry name" value="ZF_CCHC"/>
    <property type="match status" value="1"/>
</dbReference>
<dbReference type="InterPro" id="IPR043502">
    <property type="entry name" value="DNA/RNA_pol_sf"/>
</dbReference>
<gene>
    <name evidence="5" type="ORF">FSB_LOCUS32724</name>
</gene>
<name>A0A2N9GYM0_FAGSY</name>